<feature type="compositionally biased region" description="Polar residues" evidence="1">
    <location>
        <begin position="326"/>
        <end position="336"/>
    </location>
</feature>
<feature type="compositionally biased region" description="Basic residues" evidence="1">
    <location>
        <begin position="351"/>
        <end position="363"/>
    </location>
</feature>
<feature type="transmembrane region" description="Helical" evidence="2">
    <location>
        <begin position="258"/>
        <end position="278"/>
    </location>
</feature>
<feature type="transmembrane region" description="Helical" evidence="2">
    <location>
        <begin position="54"/>
        <end position="74"/>
    </location>
</feature>
<dbReference type="RefSeq" id="WP_230065822.1">
    <property type="nucleotide sequence ID" value="NZ_BAABLL010000010.1"/>
</dbReference>
<evidence type="ECO:0000256" key="2">
    <source>
        <dbReference type="SAM" id="Phobius"/>
    </source>
</evidence>
<keyword evidence="2" id="KW-1133">Transmembrane helix</keyword>
<feature type="transmembrane region" description="Helical" evidence="2">
    <location>
        <begin position="12"/>
        <end position="29"/>
    </location>
</feature>
<keyword evidence="2" id="KW-0472">Membrane</keyword>
<evidence type="ECO:0000256" key="1">
    <source>
        <dbReference type="SAM" id="MobiDB-lite"/>
    </source>
</evidence>
<sequence>MEIVLEGPASWVVIFFLVLALVSISVQIPENARQRRKLSADAGPNQQTREKSHLFFHTVLIFGLLTLIANYVMGVTSSLAATYLSTTKLPFDPFFVPGVLSTVILLLLYMVAVAIIYNLFLRDAHVGLPELLADLSDAQRLGTLNLQRISYFCVELDKLRVSRRARRAKAHTDKAFNAFFTVHESLARPTLMEQLTYLKNDARRPARTRYLLKRLFLNYKLAAGKWLVPLAIISLFSFGFTLQELFAPPDGVRDAEVVLTWAAAGVLGVATLAAQWFCELSKVALAARKEFIVNETEEKCQRIIDGAREQIAAESLATTARFPASKTASEQPSDNSGEGWRTVLQIGPWQARRRASTRKVLKP</sequence>
<name>A0ABV8R4R2_9MICC</name>
<feature type="region of interest" description="Disordered" evidence="1">
    <location>
        <begin position="322"/>
        <end position="363"/>
    </location>
</feature>
<comment type="caution">
    <text evidence="3">The sequence shown here is derived from an EMBL/GenBank/DDBJ whole genome shotgun (WGS) entry which is preliminary data.</text>
</comment>
<keyword evidence="4" id="KW-1185">Reference proteome</keyword>
<evidence type="ECO:0000313" key="3">
    <source>
        <dbReference type="EMBL" id="MFC4266963.1"/>
    </source>
</evidence>
<dbReference type="Proteomes" id="UP001595773">
    <property type="component" value="Unassembled WGS sequence"/>
</dbReference>
<dbReference type="EMBL" id="JBHSCQ010000022">
    <property type="protein sequence ID" value="MFC4266963.1"/>
    <property type="molecule type" value="Genomic_DNA"/>
</dbReference>
<protein>
    <submittedName>
        <fullName evidence="3">Uncharacterized protein</fullName>
    </submittedName>
</protein>
<feature type="transmembrane region" description="Helical" evidence="2">
    <location>
        <begin position="217"/>
        <end position="238"/>
    </location>
</feature>
<feature type="transmembrane region" description="Helical" evidence="2">
    <location>
        <begin position="94"/>
        <end position="120"/>
    </location>
</feature>
<proteinExistence type="predicted"/>
<gene>
    <name evidence="3" type="ORF">ACFOW9_15240</name>
</gene>
<accession>A0ABV8R4R2</accession>
<evidence type="ECO:0000313" key="4">
    <source>
        <dbReference type="Proteomes" id="UP001595773"/>
    </source>
</evidence>
<keyword evidence="2" id="KW-0812">Transmembrane</keyword>
<reference evidence="4" key="1">
    <citation type="journal article" date="2019" name="Int. J. Syst. Evol. Microbiol.">
        <title>The Global Catalogue of Microorganisms (GCM) 10K type strain sequencing project: providing services to taxonomists for standard genome sequencing and annotation.</title>
        <authorList>
            <consortium name="The Broad Institute Genomics Platform"/>
            <consortium name="The Broad Institute Genome Sequencing Center for Infectious Disease"/>
            <person name="Wu L."/>
            <person name="Ma J."/>
        </authorList>
    </citation>
    <scope>NUCLEOTIDE SEQUENCE [LARGE SCALE GENOMIC DNA]</scope>
    <source>
        <strain evidence="4">CGMCC 1.10698</strain>
    </source>
</reference>
<organism evidence="3 4">
    <name type="scientific">Arthrobacter cryoconiti</name>
    <dbReference type="NCBI Taxonomy" id="748907"/>
    <lineage>
        <taxon>Bacteria</taxon>
        <taxon>Bacillati</taxon>
        <taxon>Actinomycetota</taxon>
        <taxon>Actinomycetes</taxon>
        <taxon>Micrococcales</taxon>
        <taxon>Micrococcaceae</taxon>
        <taxon>Arthrobacter</taxon>
    </lineage>
</organism>